<dbReference type="RefSeq" id="WP_386056130.1">
    <property type="nucleotide sequence ID" value="NZ_JBHTKL010000001.1"/>
</dbReference>
<dbReference type="InterPro" id="IPR012454">
    <property type="entry name" value="DUF1659"/>
</dbReference>
<evidence type="ECO:0000313" key="3">
    <source>
        <dbReference type="Proteomes" id="UP001596990"/>
    </source>
</evidence>
<comment type="caution">
    <text evidence="2">The sequence shown here is derived from an EMBL/GenBank/DDBJ whole genome shotgun (WGS) entry which is preliminary data.</text>
</comment>
<reference evidence="3" key="1">
    <citation type="journal article" date="2019" name="Int. J. Syst. Evol. Microbiol.">
        <title>The Global Catalogue of Microorganisms (GCM) 10K type strain sequencing project: providing services to taxonomists for standard genome sequencing and annotation.</title>
        <authorList>
            <consortium name="The Broad Institute Genomics Platform"/>
            <consortium name="The Broad Institute Genome Sequencing Center for Infectious Disease"/>
            <person name="Wu L."/>
            <person name="Ma J."/>
        </authorList>
    </citation>
    <scope>NUCLEOTIDE SEQUENCE [LARGE SCALE GENOMIC DNA]</scope>
    <source>
        <strain evidence="3">CCUG 56607</strain>
    </source>
</reference>
<accession>A0ABW3KWQ2</accession>
<dbReference type="EMBL" id="JBHTKL010000001">
    <property type="protein sequence ID" value="MFD1017972.1"/>
    <property type="molecule type" value="Genomic_DNA"/>
</dbReference>
<keyword evidence="3" id="KW-1185">Reference proteome</keyword>
<feature type="domain" description="DUF1659" evidence="1">
    <location>
        <begin position="2"/>
        <end position="71"/>
    </location>
</feature>
<evidence type="ECO:0000313" key="2">
    <source>
        <dbReference type="EMBL" id="MFD1017972.1"/>
    </source>
</evidence>
<dbReference type="Pfam" id="PF07872">
    <property type="entry name" value="DUF1659"/>
    <property type="match status" value="1"/>
</dbReference>
<name>A0ABW3KWQ2_9BACI</name>
<gene>
    <name evidence="2" type="ORF">ACFQ2J_02070</name>
</gene>
<protein>
    <submittedName>
        <fullName evidence="2">DUF1659 domain-containing protein</fullName>
    </submittedName>
</protein>
<proteinExistence type="predicted"/>
<organism evidence="2 3">
    <name type="scientific">Thalassobacillus hwangdonensis</name>
    <dbReference type="NCBI Taxonomy" id="546108"/>
    <lineage>
        <taxon>Bacteria</taxon>
        <taxon>Bacillati</taxon>
        <taxon>Bacillota</taxon>
        <taxon>Bacilli</taxon>
        <taxon>Bacillales</taxon>
        <taxon>Bacillaceae</taxon>
        <taxon>Thalassobacillus</taxon>
    </lineage>
</organism>
<sequence length="74" mass="8388">MAVMSETQSSRLQLVFENGVDGKGEPVYKTKSFNNVKTQATDEQLYEVAVALEPLQQQLWHSIERNDNAVIYSI</sequence>
<dbReference type="Proteomes" id="UP001596990">
    <property type="component" value="Unassembled WGS sequence"/>
</dbReference>
<evidence type="ECO:0000259" key="1">
    <source>
        <dbReference type="Pfam" id="PF07872"/>
    </source>
</evidence>